<dbReference type="EMBL" id="JACSEA010000010">
    <property type="protein sequence ID" value="KAF7391140.1"/>
    <property type="molecule type" value="Genomic_DNA"/>
</dbReference>
<sequence length="133" mass="15749">MIPLRGSSFDDIFFTWIASMQSKAVSSCKWKPRGSYFYITDQRKRRPRESEHRRVIIFREEMILNGTSGYSIVLLCFRILDEKPYTITLFPFFFELHPARVSIVSRTFTDPNDVTSAIGQQRFFAKKEGKFWM</sequence>
<proteinExistence type="predicted"/>
<keyword evidence="2" id="KW-1185">Reference proteome</keyword>
<gene>
    <name evidence="1" type="ORF">HZH66_009620</name>
</gene>
<reference evidence="1" key="1">
    <citation type="journal article" date="2020" name="G3 (Bethesda)">
        <title>High-Quality Assemblies for Three Invasive Social Wasps from the &lt;i&gt;Vespula&lt;/i&gt; Genus.</title>
        <authorList>
            <person name="Harrop T.W.R."/>
            <person name="Guhlin J."/>
            <person name="McLaughlin G.M."/>
            <person name="Permina E."/>
            <person name="Stockwell P."/>
            <person name="Gilligan J."/>
            <person name="Le Lec M.F."/>
            <person name="Gruber M.A.M."/>
            <person name="Quinn O."/>
            <person name="Lovegrove M."/>
            <person name="Duncan E.J."/>
            <person name="Remnant E.J."/>
            <person name="Van Eeckhoven J."/>
            <person name="Graham B."/>
            <person name="Knapp R.A."/>
            <person name="Langford K.W."/>
            <person name="Kronenberg Z."/>
            <person name="Press M.O."/>
            <person name="Eacker S.M."/>
            <person name="Wilson-Rankin E.E."/>
            <person name="Purcell J."/>
            <person name="Lester P.J."/>
            <person name="Dearden P.K."/>
        </authorList>
    </citation>
    <scope>NUCLEOTIDE SEQUENCE</scope>
    <source>
        <strain evidence="1">Marl-1</strain>
    </source>
</reference>
<evidence type="ECO:0000313" key="2">
    <source>
        <dbReference type="Proteomes" id="UP000614350"/>
    </source>
</evidence>
<comment type="caution">
    <text evidence="1">The sequence shown here is derived from an EMBL/GenBank/DDBJ whole genome shotgun (WGS) entry which is preliminary data.</text>
</comment>
<accession>A0A834MZH2</accession>
<dbReference type="Proteomes" id="UP000614350">
    <property type="component" value="Unassembled WGS sequence"/>
</dbReference>
<name>A0A834MZH2_VESVU</name>
<evidence type="ECO:0000313" key="1">
    <source>
        <dbReference type="EMBL" id="KAF7391140.1"/>
    </source>
</evidence>
<protein>
    <submittedName>
        <fullName evidence="1">Uncharacterized protein</fullName>
    </submittedName>
</protein>
<dbReference type="AlphaFoldDB" id="A0A834MZH2"/>
<organism evidence="1 2">
    <name type="scientific">Vespula vulgaris</name>
    <name type="common">Yellow jacket</name>
    <name type="synonym">Wasp</name>
    <dbReference type="NCBI Taxonomy" id="7454"/>
    <lineage>
        <taxon>Eukaryota</taxon>
        <taxon>Metazoa</taxon>
        <taxon>Ecdysozoa</taxon>
        <taxon>Arthropoda</taxon>
        <taxon>Hexapoda</taxon>
        <taxon>Insecta</taxon>
        <taxon>Pterygota</taxon>
        <taxon>Neoptera</taxon>
        <taxon>Endopterygota</taxon>
        <taxon>Hymenoptera</taxon>
        <taxon>Apocrita</taxon>
        <taxon>Aculeata</taxon>
        <taxon>Vespoidea</taxon>
        <taxon>Vespidae</taxon>
        <taxon>Vespinae</taxon>
        <taxon>Vespula</taxon>
    </lineage>
</organism>